<sequence length="42" mass="4799">MWEPNLHIRVEETLLPAHGGSIALKYRGVKVVKLQDELEAEK</sequence>
<dbReference type="Proteomes" id="UP000887564">
    <property type="component" value="Unplaced"/>
</dbReference>
<evidence type="ECO:0000313" key="2">
    <source>
        <dbReference type="WBParaSite" id="PEQ_0001255201-mRNA-1"/>
    </source>
</evidence>
<reference evidence="2" key="1">
    <citation type="submission" date="2022-11" db="UniProtKB">
        <authorList>
            <consortium name="WormBaseParasite"/>
        </authorList>
    </citation>
    <scope>IDENTIFICATION</scope>
</reference>
<evidence type="ECO:0000313" key="1">
    <source>
        <dbReference type="Proteomes" id="UP000887564"/>
    </source>
</evidence>
<protein>
    <submittedName>
        <fullName evidence="2">Uncharacterized protein</fullName>
    </submittedName>
</protein>
<organism evidence="1 2">
    <name type="scientific">Parascaris equorum</name>
    <name type="common">Equine roundworm</name>
    <dbReference type="NCBI Taxonomy" id="6256"/>
    <lineage>
        <taxon>Eukaryota</taxon>
        <taxon>Metazoa</taxon>
        <taxon>Ecdysozoa</taxon>
        <taxon>Nematoda</taxon>
        <taxon>Chromadorea</taxon>
        <taxon>Rhabditida</taxon>
        <taxon>Spirurina</taxon>
        <taxon>Ascaridomorpha</taxon>
        <taxon>Ascaridoidea</taxon>
        <taxon>Ascarididae</taxon>
        <taxon>Parascaris</taxon>
    </lineage>
</organism>
<proteinExistence type="predicted"/>
<dbReference type="WBParaSite" id="PEQ_0001255201-mRNA-1">
    <property type="protein sequence ID" value="PEQ_0001255201-mRNA-1"/>
    <property type="gene ID" value="PEQ_0001255201"/>
</dbReference>
<name>A0A914S2L5_PAREQ</name>
<accession>A0A914S2L5</accession>
<dbReference type="AlphaFoldDB" id="A0A914S2L5"/>
<keyword evidence="1" id="KW-1185">Reference proteome</keyword>